<gene>
    <name evidence="2" type="ORF">FG87_08040</name>
</gene>
<accession>A0ABR4ZJV9</accession>
<feature type="transmembrane region" description="Helical" evidence="1">
    <location>
        <begin position="55"/>
        <end position="78"/>
    </location>
</feature>
<evidence type="ECO:0000313" key="3">
    <source>
        <dbReference type="Proteomes" id="UP000031364"/>
    </source>
</evidence>
<proteinExistence type="predicted"/>
<keyword evidence="1" id="KW-0472">Membrane</keyword>
<dbReference type="EMBL" id="JNFP01000007">
    <property type="protein sequence ID" value="KIA65548.1"/>
    <property type="molecule type" value="Genomic_DNA"/>
</dbReference>
<organism evidence="2 3">
    <name type="scientific">Nocardia vulneris</name>
    <dbReference type="NCBI Taxonomy" id="1141657"/>
    <lineage>
        <taxon>Bacteria</taxon>
        <taxon>Bacillati</taxon>
        <taxon>Actinomycetota</taxon>
        <taxon>Actinomycetes</taxon>
        <taxon>Mycobacteriales</taxon>
        <taxon>Nocardiaceae</taxon>
        <taxon>Nocardia</taxon>
    </lineage>
</organism>
<keyword evidence="3" id="KW-1185">Reference proteome</keyword>
<evidence type="ECO:0000313" key="2">
    <source>
        <dbReference type="EMBL" id="KIA65548.1"/>
    </source>
</evidence>
<reference evidence="2 3" key="1">
    <citation type="journal article" date="2014" name="Int. J. Syst. Evol. Microbiol.">
        <title>Nocardia vulneris sp. nov., isolated from wounds of human patients in North America.</title>
        <authorList>
            <person name="Lasker B.A."/>
            <person name="Bell M."/>
            <person name="Klenk H.P."/>
            <person name="Sproer C."/>
            <person name="Schumann C."/>
            <person name="Schumann P."/>
            <person name="Brown J.M."/>
        </authorList>
    </citation>
    <scope>NUCLEOTIDE SEQUENCE [LARGE SCALE GENOMIC DNA]</scope>
    <source>
        <strain evidence="2 3">W9851</strain>
    </source>
</reference>
<sequence>MLAIAGPAIAADSLWTFPVAVLLMFLLDAMFRAFLAEVARPLGYRTGETWSTRTVLLSSAGHTVLAVALAGIVAVSGVGDLPGAAVLGAVLGLIAGVPVAVFLGREARVPRAIAALHGAHWMLKLFIGTYAVADGVLQALH</sequence>
<comment type="caution">
    <text evidence="2">The sequence shown here is derived from an EMBL/GenBank/DDBJ whole genome shotgun (WGS) entry which is preliminary data.</text>
</comment>
<evidence type="ECO:0008006" key="4">
    <source>
        <dbReference type="Google" id="ProtNLM"/>
    </source>
</evidence>
<dbReference type="Proteomes" id="UP000031364">
    <property type="component" value="Unassembled WGS sequence"/>
</dbReference>
<feature type="transmembrane region" description="Helical" evidence="1">
    <location>
        <begin position="15"/>
        <end position="35"/>
    </location>
</feature>
<keyword evidence="1" id="KW-0812">Transmembrane</keyword>
<keyword evidence="1" id="KW-1133">Transmembrane helix</keyword>
<feature type="transmembrane region" description="Helical" evidence="1">
    <location>
        <begin position="84"/>
        <end position="103"/>
    </location>
</feature>
<dbReference type="RefSeq" id="WP_043666654.1">
    <property type="nucleotide sequence ID" value="NZ_BDCI01000017.1"/>
</dbReference>
<evidence type="ECO:0000256" key="1">
    <source>
        <dbReference type="SAM" id="Phobius"/>
    </source>
</evidence>
<name>A0ABR4ZJV9_9NOCA</name>
<protein>
    <recommendedName>
        <fullName evidence="4">DUF1761 domain-containing protein</fullName>
    </recommendedName>
</protein>